<dbReference type="Proteomes" id="UP000054279">
    <property type="component" value="Unassembled WGS sequence"/>
</dbReference>
<feature type="non-terminal residue" evidence="1">
    <location>
        <position position="1"/>
    </location>
</feature>
<evidence type="ECO:0008006" key="3">
    <source>
        <dbReference type="Google" id="ProtNLM"/>
    </source>
</evidence>
<dbReference type="HOGENOM" id="CLU_059042_3_1_1"/>
<dbReference type="AlphaFoldDB" id="A0A0C9UBW7"/>
<gene>
    <name evidence="1" type="ORF">M422DRAFT_196977</name>
</gene>
<keyword evidence="2" id="KW-1185">Reference proteome</keyword>
<evidence type="ECO:0000313" key="1">
    <source>
        <dbReference type="EMBL" id="KIJ22600.1"/>
    </source>
</evidence>
<name>A0A0C9UBW7_SPHS4</name>
<organism evidence="1 2">
    <name type="scientific">Sphaerobolus stellatus (strain SS14)</name>
    <dbReference type="NCBI Taxonomy" id="990650"/>
    <lineage>
        <taxon>Eukaryota</taxon>
        <taxon>Fungi</taxon>
        <taxon>Dikarya</taxon>
        <taxon>Basidiomycota</taxon>
        <taxon>Agaricomycotina</taxon>
        <taxon>Agaricomycetes</taxon>
        <taxon>Phallomycetidae</taxon>
        <taxon>Geastrales</taxon>
        <taxon>Sphaerobolaceae</taxon>
        <taxon>Sphaerobolus</taxon>
    </lineage>
</organism>
<dbReference type="OrthoDB" id="5945905at2759"/>
<accession>A0A0C9UBW7</accession>
<dbReference type="EMBL" id="KN838074">
    <property type="protein sequence ID" value="KIJ22600.1"/>
    <property type="molecule type" value="Genomic_DNA"/>
</dbReference>
<proteinExistence type="predicted"/>
<reference evidence="1 2" key="1">
    <citation type="submission" date="2014-06" db="EMBL/GenBank/DDBJ databases">
        <title>Evolutionary Origins and Diversification of the Mycorrhizal Mutualists.</title>
        <authorList>
            <consortium name="DOE Joint Genome Institute"/>
            <consortium name="Mycorrhizal Genomics Consortium"/>
            <person name="Kohler A."/>
            <person name="Kuo A."/>
            <person name="Nagy L.G."/>
            <person name="Floudas D."/>
            <person name="Copeland A."/>
            <person name="Barry K.W."/>
            <person name="Cichocki N."/>
            <person name="Veneault-Fourrey C."/>
            <person name="LaButti K."/>
            <person name="Lindquist E.A."/>
            <person name="Lipzen A."/>
            <person name="Lundell T."/>
            <person name="Morin E."/>
            <person name="Murat C."/>
            <person name="Riley R."/>
            <person name="Ohm R."/>
            <person name="Sun H."/>
            <person name="Tunlid A."/>
            <person name="Henrissat B."/>
            <person name="Grigoriev I.V."/>
            <person name="Hibbett D.S."/>
            <person name="Martin F."/>
        </authorList>
    </citation>
    <scope>NUCLEOTIDE SEQUENCE [LARGE SCALE GENOMIC DNA]</scope>
    <source>
        <strain evidence="1 2">SS14</strain>
    </source>
</reference>
<sequence length="135" mass="15583">FTGTEAFALLCTLFRIPADQYLLSTMYGWRQSAISEVVNWLIKFLDERWKHLLDWDHENLLSHKNLHMYGSAVCNQGAPLDTVFGWPDRTKFLTCHPSQHQQVVYNGHERAHCLKFQAIVIPNGMITHLYGPVEG</sequence>
<evidence type="ECO:0000313" key="2">
    <source>
        <dbReference type="Proteomes" id="UP000054279"/>
    </source>
</evidence>
<protein>
    <recommendedName>
        <fullName evidence="3">DDE Tnp4 domain-containing protein</fullName>
    </recommendedName>
</protein>